<feature type="region of interest" description="Disordered" evidence="3">
    <location>
        <begin position="256"/>
        <end position="309"/>
    </location>
</feature>
<dbReference type="Proteomes" id="UP000626109">
    <property type="component" value="Unassembled WGS sequence"/>
</dbReference>
<comment type="caution">
    <text evidence="6">The sequence shown here is derived from an EMBL/GenBank/DDBJ whole genome shotgun (WGS) entry which is preliminary data.</text>
</comment>
<dbReference type="GO" id="GO:0003723">
    <property type="term" value="F:RNA binding"/>
    <property type="evidence" value="ECO:0007669"/>
    <property type="project" value="UniProtKB-UniRule"/>
</dbReference>
<keyword evidence="1" id="KW-0677">Repeat</keyword>
<dbReference type="SUPFAM" id="SSF54791">
    <property type="entry name" value="Eukaryotic type KH-domain (KH-domain type I)"/>
    <property type="match status" value="5"/>
</dbReference>
<feature type="domain" description="K Homology" evidence="5">
    <location>
        <begin position="891"/>
        <end position="968"/>
    </location>
</feature>
<dbReference type="InterPro" id="IPR004087">
    <property type="entry name" value="KH_dom"/>
</dbReference>
<feature type="region of interest" description="Disordered" evidence="3">
    <location>
        <begin position="1563"/>
        <end position="1624"/>
    </location>
</feature>
<evidence type="ECO:0000256" key="1">
    <source>
        <dbReference type="ARBA" id="ARBA00022737"/>
    </source>
</evidence>
<accession>A0A813LZJ5</accession>
<evidence type="ECO:0000259" key="5">
    <source>
        <dbReference type="SMART" id="SM00322"/>
    </source>
</evidence>
<reference evidence="6" key="1">
    <citation type="submission" date="2021-02" db="EMBL/GenBank/DDBJ databases">
        <authorList>
            <person name="Dougan E. K."/>
            <person name="Rhodes N."/>
            <person name="Thang M."/>
            <person name="Chan C."/>
        </authorList>
    </citation>
    <scope>NUCLEOTIDE SEQUENCE</scope>
</reference>
<dbReference type="Gene3D" id="3.30.1370.10">
    <property type="entry name" value="K Homology domain, type 1"/>
    <property type="match status" value="4"/>
</dbReference>
<dbReference type="InterPro" id="IPR004088">
    <property type="entry name" value="KH_dom_type_1"/>
</dbReference>
<keyword evidence="4" id="KW-0472">Membrane</keyword>
<feature type="domain" description="K Homology" evidence="5">
    <location>
        <begin position="407"/>
        <end position="492"/>
    </location>
</feature>
<feature type="domain" description="K Homology" evidence="5">
    <location>
        <begin position="550"/>
        <end position="624"/>
    </location>
</feature>
<feature type="region of interest" description="Disordered" evidence="3">
    <location>
        <begin position="521"/>
        <end position="542"/>
    </location>
</feature>
<dbReference type="Pfam" id="PF00013">
    <property type="entry name" value="KH_1"/>
    <property type="match status" value="4"/>
</dbReference>
<feature type="region of interest" description="Disordered" evidence="3">
    <location>
        <begin position="23"/>
        <end position="45"/>
    </location>
</feature>
<feature type="domain" description="K Homology" evidence="5">
    <location>
        <begin position="45"/>
        <end position="119"/>
    </location>
</feature>
<feature type="compositionally biased region" description="Low complexity" evidence="3">
    <location>
        <begin position="1568"/>
        <end position="1579"/>
    </location>
</feature>
<dbReference type="PANTHER" id="PTHR10288">
    <property type="entry name" value="KH DOMAIN CONTAINING RNA BINDING PROTEIN"/>
    <property type="match status" value="1"/>
</dbReference>
<feature type="transmembrane region" description="Helical" evidence="4">
    <location>
        <begin position="1199"/>
        <end position="1216"/>
    </location>
</feature>
<evidence type="ECO:0000256" key="4">
    <source>
        <dbReference type="SAM" id="Phobius"/>
    </source>
</evidence>
<proteinExistence type="predicted"/>
<dbReference type="SMART" id="SM00322">
    <property type="entry name" value="KH"/>
    <property type="match status" value="5"/>
</dbReference>
<dbReference type="PROSITE" id="PS50084">
    <property type="entry name" value="KH_TYPE_1"/>
    <property type="match status" value="5"/>
</dbReference>
<feature type="compositionally biased region" description="Low complexity" evidence="3">
    <location>
        <begin position="281"/>
        <end position="300"/>
    </location>
</feature>
<feature type="transmembrane region" description="Helical" evidence="4">
    <location>
        <begin position="979"/>
        <end position="1003"/>
    </location>
</feature>
<dbReference type="EMBL" id="CAJNNW010037623">
    <property type="protein sequence ID" value="CAE8743294.1"/>
    <property type="molecule type" value="Genomic_DNA"/>
</dbReference>
<keyword evidence="4" id="KW-0812">Transmembrane</keyword>
<sequence length="1785" mass="190968">MSGGEQTLSLLQLSLCGKAAPSRAGAKAGAGKATDGGPAKRPSGRQMTMKLLLTQDDASNAEGMGGATLQLLESLTSAKMKISKDGEFYPGTSMRELRINGSSLEGVVNALALALSQVAGDTGIMSGGEANVEPGGARVKLLLPVEAAEALDENGLRQIQNATGVAGRLLPQVLPLGARTEASEQVLYLSGPLQGMKSALSAISAPLGQLTLEAWFPVWASTSHCGLPAPEVDRFNPGAGQQLSLASLGQGGGRGGGYEGGCGGGYDSSSQVHSSPRNSFQGQSSPQNSLGNGSSGGRSQKIPGGLASLAGRAPTTGPLLMKLLLSTEEAAFLRRNGNAVLQEIRQASGTEFLLVHEGELYPGTSLQEMVVQGQSAEATIAGTIEAFNRIIEAMGLLTVGDQRQEPGTASMKVIIPVKVSLTNKARLVTSVVIGPGGTNVRQIRDQTKMHVHVESTILPLGLENDSSEQVVSFYGPTESVQTALLLMAEVLMPHTQEPWFPIWGNTSNSGQHIPGLQLFQDAKGKGKGKDGEGGGGRSGGKGFGKGKTLGGLCLKLLVTSGEASCVLGRGGNVVRDISQGTNTRINTSSRSEFYPSTQLQELRISGATQESVLTAISQIMSKIAELSGAISGGDHNAEAGSARMKIVVPYQAASSLIGPGGQRIKELRDRSGMHVHIEELTVPPGKPHELTEQVVSINGNIEGAKAAISMIADTVGRYSSEPWFEAWAFNSHCGLDFPGLSLFARERGKGKDGERKGKGKGRDFGGDLDFSPKGWAKGSVRVLCLLGRITDVLFAASDFETGSHLIGWRRVREWSTGPDDGEVGILGQDPTIMQKVQQETGTTGSSYPGTALQELTVQGPNAEAVLTAAIISRITDVMGTLSSGELNVPPGDVRIKLVIPKRAAAALIGPGGQQVKHIKASTGIRISIDEHSMACGDPSVMEEAVCLIGPANSAKPRVVPERRASRVSCLFFLDPEELAFLRGGVIFFFLFCVSALLSMLGLVQQNATCKFVLCRVPGFRSSFGAKAKPALEAVVRETANCLSEPWFSAWANHSNAGKHVPGKSPKVLFEAVARGNSFGGGKGKGKFGEGKYGGDTVSPVSQGIICIEHLAFLYAADSNLGVVQQLKADAKRNPLGDMDADVTMQILSLPDSDCAADMRGESTTSERSTCRNTIATHCTAPVLVPQKDCVSRGSGQRRFYGLQFVCGLLYWLLVRAKTGKHPYALSEGSVCTRPHWMPLHVLLFLHKLRLPLFTLTPVLLGIAAVKPNSVPVRVATALVATVYHLLESSVTNRHGEYLLLYNVWGMLLPDCYAQAASFGFAIHFVLSSGLAKLKVGGRSWMLPHTMQVYLDIYRDSRSSPPLSKGLSFGCPAPWLSRPWCTAALVALLPSACTALRGRPLSESWPLTPISLFMWSGEQAALLSQALMTRDTRVVMCTAAAPQDIRGLPVVYSGFATSGELPGQFVVHDAVARVIGFTLAQGDLANTLVGSREDPLSSVSISMSFLQRLQSWLVREGRMIELSTGKKILRAFFVRVDSGGGRVAQVLMEVHATLFLRDLIVHRGDDESSSNSDSSSSDSDSSSEEGGGGAPKKKKITQGKRLASFKKKQSSGDVTADKGEEEDTEQYVVNTRVRTPKMQAVADLLCRWWYVLPDWPPQDQAFYQPELEKRKLRQVTITEWEWVPEEDSHGRRKVYELSQFRGLFRDSTGNLHDLRPQETCPCFANMMKKELPDILDLLVTAYENQLKDLEKSTYNEEKLKKDLLVKLTRLKNKSYQAKQVGSAKGR</sequence>
<feature type="domain" description="K Homology" evidence="5">
    <location>
        <begin position="640"/>
        <end position="716"/>
    </location>
</feature>
<dbReference type="CDD" id="cd00105">
    <property type="entry name" value="KH-I"/>
    <property type="match status" value="3"/>
</dbReference>
<evidence type="ECO:0000313" key="7">
    <source>
        <dbReference type="Proteomes" id="UP000626109"/>
    </source>
</evidence>
<evidence type="ECO:0000313" key="6">
    <source>
        <dbReference type="EMBL" id="CAE8743294.1"/>
    </source>
</evidence>
<keyword evidence="2" id="KW-0694">RNA-binding</keyword>
<keyword evidence="4" id="KW-1133">Transmembrane helix</keyword>
<protein>
    <recommendedName>
        <fullName evidence="5">K Homology domain-containing protein</fullName>
    </recommendedName>
</protein>
<evidence type="ECO:0000256" key="2">
    <source>
        <dbReference type="PROSITE-ProRule" id="PRU00117"/>
    </source>
</evidence>
<name>A0A813LZJ5_POLGL</name>
<gene>
    <name evidence="6" type="ORF">PGLA2088_LOCUS51327</name>
</gene>
<feature type="compositionally biased region" description="Basic residues" evidence="3">
    <location>
        <begin position="1590"/>
        <end position="1608"/>
    </location>
</feature>
<feature type="compositionally biased region" description="Low complexity" evidence="3">
    <location>
        <begin position="23"/>
        <end position="40"/>
    </location>
</feature>
<dbReference type="Gene3D" id="3.30.310.210">
    <property type="match status" value="1"/>
</dbReference>
<feature type="compositionally biased region" description="Basic and acidic residues" evidence="3">
    <location>
        <begin position="522"/>
        <end position="532"/>
    </location>
</feature>
<feature type="compositionally biased region" description="Gly residues" evidence="3">
    <location>
        <begin position="256"/>
        <end position="266"/>
    </location>
</feature>
<organism evidence="6 7">
    <name type="scientific">Polarella glacialis</name>
    <name type="common">Dinoflagellate</name>
    <dbReference type="NCBI Taxonomy" id="89957"/>
    <lineage>
        <taxon>Eukaryota</taxon>
        <taxon>Sar</taxon>
        <taxon>Alveolata</taxon>
        <taxon>Dinophyceae</taxon>
        <taxon>Suessiales</taxon>
        <taxon>Suessiaceae</taxon>
        <taxon>Polarella</taxon>
    </lineage>
</organism>
<feature type="compositionally biased region" description="Gly residues" evidence="3">
    <location>
        <begin position="533"/>
        <end position="542"/>
    </location>
</feature>
<dbReference type="InterPro" id="IPR036612">
    <property type="entry name" value="KH_dom_type_1_sf"/>
</dbReference>
<evidence type="ECO:0000256" key="3">
    <source>
        <dbReference type="SAM" id="MobiDB-lite"/>
    </source>
</evidence>